<evidence type="ECO:0000313" key="2">
    <source>
        <dbReference type="EMBL" id="CAK0896049.1"/>
    </source>
</evidence>
<sequence>RGRSRRRRRAAASRRGGVAPGALANAAGAEARPARRRGVPPRLLPGAGGRRAAAGAGCGVPAGKWLAAPARVAQTEGLSGAARDVMDSHGVIDWTQPGFLQLQLTSRGRPLMHGGRSAGLAAARGEDWLRRPRPRYDRDHHDPGGPGIRAADRGAGDREAGPRSGASPSENREHHAAWITARRRSSQRGGSDGYHHAGLHSGPLPAVRGGGPPGPRVSSPCVAGESALFIQAAQRGAGRRGYDLERHELDRGYQDPRQPPVGPPGRRGARGGGVRSAGRGQVFPGRPAPGLLHGESRVRFEDGFNHRRRAAHRRRGAPRAVPLGLAAARQHGRGSWSGEIELRRQRGGGPHAEA</sequence>
<feature type="compositionally biased region" description="Basic and acidic residues" evidence="1">
    <location>
        <begin position="294"/>
        <end position="305"/>
    </location>
</feature>
<gene>
    <name evidence="2" type="ORF">PCOR1329_LOCUS74631</name>
</gene>
<dbReference type="EMBL" id="CAUYUJ010020134">
    <property type="protein sequence ID" value="CAK0896049.1"/>
    <property type="molecule type" value="Genomic_DNA"/>
</dbReference>
<feature type="compositionally biased region" description="Basic residues" evidence="1">
    <location>
        <begin position="1"/>
        <end position="12"/>
    </location>
</feature>
<feature type="region of interest" description="Disordered" evidence="1">
    <location>
        <begin position="131"/>
        <end position="220"/>
    </location>
</feature>
<feature type="compositionally biased region" description="Low complexity" evidence="1">
    <location>
        <begin position="13"/>
        <end position="31"/>
    </location>
</feature>
<feature type="non-terminal residue" evidence="2">
    <location>
        <position position="1"/>
    </location>
</feature>
<feature type="compositionally biased region" description="Low complexity" evidence="1">
    <location>
        <begin position="40"/>
        <end position="50"/>
    </location>
</feature>
<feature type="non-terminal residue" evidence="2">
    <location>
        <position position="354"/>
    </location>
</feature>
<feature type="region of interest" description="Disordered" evidence="1">
    <location>
        <begin position="1"/>
        <end position="50"/>
    </location>
</feature>
<reference evidence="2" key="1">
    <citation type="submission" date="2023-10" db="EMBL/GenBank/DDBJ databases">
        <authorList>
            <person name="Chen Y."/>
            <person name="Shah S."/>
            <person name="Dougan E. K."/>
            <person name="Thang M."/>
            <person name="Chan C."/>
        </authorList>
    </citation>
    <scope>NUCLEOTIDE SEQUENCE [LARGE SCALE GENOMIC DNA]</scope>
</reference>
<keyword evidence="3" id="KW-1185">Reference proteome</keyword>
<feature type="compositionally biased region" description="Basic residues" evidence="1">
    <location>
        <begin position="306"/>
        <end position="317"/>
    </location>
</feature>
<evidence type="ECO:0000256" key="1">
    <source>
        <dbReference type="SAM" id="MobiDB-lite"/>
    </source>
</evidence>
<feature type="region of interest" description="Disordered" evidence="1">
    <location>
        <begin position="246"/>
        <end position="354"/>
    </location>
</feature>
<comment type="caution">
    <text evidence="2">The sequence shown here is derived from an EMBL/GenBank/DDBJ whole genome shotgun (WGS) entry which is preliminary data.</text>
</comment>
<organism evidence="2 3">
    <name type="scientific">Prorocentrum cordatum</name>
    <dbReference type="NCBI Taxonomy" id="2364126"/>
    <lineage>
        <taxon>Eukaryota</taxon>
        <taxon>Sar</taxon>
        <taxon>Alveolata</taxon>
        <taxon>Dinophyceae</taxon>
        <taxon>Prorocentrales</taxon>
        <taxon>Prorocentraceae</taxon>
        <taxon>Prorocentrum</taxon>
    </lineage>
</organism>
<dbReference type="Proteomes" id="UP001189429">
    <property type="component" value="Unassembled WGS sequence"/>
</dbReference>
<feature type="compositionally biased region" description="Basic and acidic residues" evidence="1">
    <location>
        <begin position="150"/>
        <end position="161"/>
    </location>
</feature>
<protein>
    <submittedName>
        <fullName evidence="2">Uncharacterized protein</fullName>
    </submittedName>
</protein>
<accession>A0ABN9XDG4</accession>
<evidence type="ECO:0000313" key="3">
    <source>
        <dbReference type="Proteomes" id="UP001189429"/>
    </source>
</evidence>
<name>A0ABN9XDG4_9DINO</name>
<proteinExistence type="predicted"/>
<feature type="compositionally biased region" description="Basic and acidic residues" evidence="1">
    <location>
        <begin position="131"/>
        <end position="143"/>
    </location>
</feature>